<dbReference type="InterPro" id="IPR002470">
    <property type="entry name" value="Peptidase_S9A"/>
</dbReference>
<dbReference type="InterPro" id="IPR029058">
    <property type="entry name" value="AB_hydrolase_fold"/>
</dbReference>
<comment type="caution">
    <text evidence="6">The sequence shown here is derived from an EMBL/GenBank/DDBJ whole genome shotgun (WGS) entry which is preliminary data.</text>
</comment>
<dbReference type="GeneID" id="99685422"/>
<gene>
    <name evidence="6" type="ORF">EV684_114115</name>
</gene>
<keyword evidence="3" id="KW-0720">Serine protease</keyword>
<feature type="domain" description="Peptidase S9A N-terminal" evidence="5">
    <location>
        <begin position="28"/>
        <end position="434"/>
    </location>
</feature>
<dbReference type="GO" id="GO:0004252">
    <property type="term" value="F:serine-type endopeptidase activity"/>
    <property type="evidence" value="ECO:0007669"/>
    <property type="project" value="InterPro"/>
</dbReference>
<evidence type="ECO:0000259" key="4">
    <source>
        <dbReference type="Pfam" id="PF00326"/>
    </source>
</evidence>
<dbReference type="Pfam" id="PF00326">
    <property type="entry name" value="Peptidase_S9"/>
    <property type="match status" value="1"/>
</dbReference>
<evidence type="ECO:0000256" key="3">
    <source>
        <dbReference type="ARBA" id="ARBA00022825"/>
    </source>
</evidence>
<dbReference type="GO" id="GO:0005829">
    <property type="term" value="C:cytosol"/>
    <property type="evidence" value="ECO:0007669"/>
    <property type="project" value="TreeGrafter"/>
</dbReference>
<dbReference type="GO" id="GO:0006508">
    <property type="term" value="P:proteolysis"/>
    <property type="evidence" value="ECO:0007669"/>
    <property type="project" value="UniProtKB-KW"/>
</dbReference>
<organism evidence="6 7">
    <name type="scientific">Rubrivivax gelatinosus</name>
    <name type="common">Rhodocyclus gelatinosus</name>
    <name type="synonym">Rhodopseudomonas gelatinosa</name>
    <dbReference type="NCBI Taxonomy" id="28068"/>
    <lineage>
        <taxon>Bacteria</taxon>
        <taxon>Pseudomonadati</taxon>
        <taxon>Pseudomonadota</taxon>
        <taxon>Betaproteobacteria</taxon>
        <taxon>Burkholderiales</taxon>
        <taxon>Sphaerotilaceae</taxon>
        <taxon>Rubrivivax</taxon>
    </lineage>
</organism>
<dbReference type="Gene3D" id="3.40.50.1820">
    <property type="entry name" value="alpha/beta hydrolase"/>
    <property type="match status" value="1"/>
</dbReference>
<dbReference type="InterPro" id="IPR051167">
    <property type="entry name" value="Prolyl_oligopep/macrocyclase"/>
</dbReference>
<evidence type="ECO:0000313" key="6">
    <source>
        <dbReference type="EMBL" id="TCO99818.1"/>
    </source>
</evidence>
<evidence type="ECO:0000313" key="7">
    <source>
        <dbReference type="Proteomes" id="UP000295106"/>
    </source>
</evidence>
<dbReference type="PANTHER" id="PTHR42881">
    <property type="entry name" value="PROLYL ENDOPEPTIDASE"/>
    <property type="match status" value="1"/>
</dbReference>
<evidence type="ECO:0000256" key="2">
    <source>
        <dbReference type="ARBA" id="ARBA00022801"/>
    </source>
</evidence>
<dbReference type="InterPro" id="IPR023302">
    <property type="entry name" value="Pept_S9A_N"/>
</dbReference>
<reference evidence="6 7" key="1">
    <citation type="submission" date="2019-03" db="EMBL/GenBank/DDBJ databases">
        <title>Genomic Encyclopedia of Type Strains, Phase IV (KMG-IV): sequencing the most valuable type-strain genomes for metagenomic binning, comparative biology and taxonomic classification.</title>
        <authorList>
            <person name="Goeker M."/>
        </authorList>
    </citation>
    <scope>NUCLEOTIDE SEQUENCE [LARGE SCALE GENOMIC DNA]</scope>
    <source>
        <strain evidence="6 7">DSM 1709</strain>
    </source>
</reference>
<dbReference type="SUPFAM" id="SSF50993">
    <property type="entry name" value="Peptidase/esterase 'gauge' domain"/>
    <property type="match status" value="1"/>
</dbReference>
<name>A0A4R2LYQ8_RUBGE</name>
<dbReference type="OrthoDB" id="9801421at2"/>
<dbReference type="PANTHER" id="PTHR42881:SF13">
    <property type="entry name" value="PROLYL ENDOPEPTIDASE"/>
    <property type="match status" value="1"/>
</dbReference>
<feature type="domain" description="Peptidase S9 prolyl oligopeptidase catalytic" evidence="4">
    <location>
        <begin position="499"/>
        <end position="701"/>
    </location>
</feature>
<dbReference type="InterPro" id="IPR001375">
    <property type="entry name" value="Peptidase_S9_cat"/>
</dbReference>
<dbReference type="GO" id="GO:0070012">
    <property type="term" value="F:oligopeptidase activity"/>
    <property type="evidence" value="ECO:0007669"/>
    <property type="project" value="TreeGrafter"/>
</dbReference>
<dbReference type="Gene3D" id="2.130.10.120">
    <property type="entry name" value="Prolyl oligopeptidase, N-terminal domain"/>
    <property type="match status" value="1"/>
</dbReference>
<dbReference type="PRINTS" id="PR00862">
    <property type="entry name" value="PROLIGOPTASE"/>
</dbReference>
<keyword evidence="2" id="KW-0378">Hydrolase</keyword>
<sequence>MISRRDFSFVLPLAAALPTMTLADTPPDDELLWLEDVQGERALAWVRERNAESEALLQKQPGFEATRARIRAILDSRDRIPAVVRRGPWLYNLWQDEHNPRGIWRRTTLAEYRKREPAWETVLDVDALGRAEGENWTWGGAVAFGPEYRRVLVKLSRGGADAHVVREFDTVAKRFVDGGFVLPEAKSEVDWISENEIAVGTDFGPGSLTDSGYPRVVRRWRRGTPLAAATTMFEGRKTDVAAGVSIDHTPGYERTVFQRAVDFYRSEMFLLQGERLVRLDKPDDAELSFWKSRVLVTLRSDWTVAGRTWKSGSLLVADAEAYLRGDHRFEALFEPTATRSLAGMTATSDTLIVEILDNVAGRLEEWRPVDGRWQRREVAAPFPGTLSAVALHDPELAEDPLADAYLLQYTDFLTPDTLSLGHVGRDEREVLKSRPSFYDAAGMRVEQRFATSRDGTRVPYFVVWPRDAKADAANPTLLYGYGGFEVSMQPYYSGVVGSSWLERGGVFVLANIRGGGEFGPAWHQAAVGANRQKAYDDFAAVAEDLIATRVTSPRHLGIEGGSNGGLLVGAVMVQRPELFNAVVCQVPLLDMKRYTQLLAGASWMAEYGDPDDPAQWSFISRYSPFQNVRAGVKMPRVLFVTSTRDDRVHPGHARRMAERMRRQGHEVLYWENIEGGHGGAADNGQRAQMTALEYAFLRLQLGR</sequence>
<keyword evidence="1" id="KW-0645">Protease</keyword>
<evidence type="ECO:0000256" key="1">
    <source>
        <dbReference type="ARBA" id="ARBA00022670"/>
    </source>
</evidence>
<dbReference type="RefSeq" id="WP_132649126.1">
    <property type="nucleotide sequence ID" value="NZ_CP181386.1"/>
</dbReference>
<dbReference type="EMBL" id="SLXD01000014">
    <property type="protein sequence ID" value="TCO99818.1"/>
    <property type="molecule type" value="Genomic_DNA"/>
</dbReference>
<proteinExistence type="predicted"/>
<dbReference type="SUPFAM" id="SSF53474">
    <property type="entry name" value="alpha/beta-Hydrolases"/>
    <property type="match status" value="1"/>
</dbReference>
<protein>
    <submittedName>
        <fullName evidence="6">Prolyl oligopeptidase</fullName>
    </submittedName>
</protein>
<dbReference type="Proteomes" id="UP000295106">
    <property type="component" value="Unassembled WGS sequence"/>
</dbReference>
<evidence type="ECO:0000259" key="5">
    <source>
        <dbReference type="Pfam" id="PF02897"/>
    </source>
</evidence>
<dbReference type="AlphaFoldDB" id="A0A4R2LYQ8"/>
<accession>A0A4R2LYQ8</accession>
<dbReference type="Pfam" id="PF02897">
    <property type="entry name" value="Peptidase_S9_N"/>
    <property type="match status" value="1"/>
</dbReference>